<proteinExistence type="predicted"/>
<protein>
    <recommendedName>
        <fullName evidence="2">RING-type domain-containing protein</fullName>
    </recommendedName>
</protein>
<dbReference type="SMART" id="SM00184">
    <property type="entry name" value="RING"/>
    <property type="match status" value="1"/>
</dbReference>
<evidence type="ECO:0000256" key="1">
    <source>
        <dbReference type="PROSITE-ProRule" id="PRU00175"/>
    </source>
</evidence>
<dbReference type="HOGENOM" id="CLU_708947_0_0_1"/>
<dbReference type="GeneID" id="27351735"/>
<keyword evidence="4" id="KW-1185">Reference proteome</keyword>
<dbReference type="InterPro" id="IPR051826">
    <property type="entry name" value="E3_ubiquitin-ligase_domain"/>
</dbReference>
<evidence type="ECO:0000313" key="3">
    <source>
        <dbReference type="EMBL" id="KIW22079.1"/>
    </source>
</evidence>
<dbReference type="GO" id="GO:0006511">
    <property type="term" value="P:ubiquitin-dependent protein catabolic process"/>
    <property type="evidence" value="ECO:0007669"/>
    <property type="project" value="TreeGrafter"/>
</dbReference>
<dbReference type="OrthoDB" id="446635at2759"/>
<organism evidence="3 4">
    <name type="scientific">Cladophialophora immunda</name>
    <dbReference type="NCBI Taxonomy" id="569365"/>
    <lineage>
        <taxon>Eukaryota</taxon>
        <taxon>Fungi</taxon>
        <taxon>Dikarya</taxon>
        <taxon>Ascomycota</taxon>
        <taxon>Pezizomycotina</taxon>
        <taxon>Eurotiomycetes</taxon>
        <taxon>Chaetothyriomycetidae</taxon>
        <taxon>Chaetothyriales</taxon>
        <taxon>Herpotrichiellaceae</taxon>
        <taxon>Cladophialophora</taxon>
    </lineage>
</organism>
<dbReference type="AlphaFoldDB" id="A0A0D2CEW4"/>
<dbReference type="EMBL" id="KN847050">
    <property type="protein sequence ID" value="KIW22079.1"/>
    <property type="molecule type" value="Genomic_DNA"/>
</dbReference>
<dbReference type="RefSeq" id="XP_016242295.1">
    <property type="nucleotide sequence ID" value="XM_016400075.1"/>
</dbReference>
<name>A0A0D2CEW4_9EURO</name>
<dbReference type="VEuPathDB" id="FungiDB:PV07_12541"/>
<dbReference type="Gene3D" id="3.30.40.10">
    <property type="entry name" value="Zinc/RING finger domain, C3HC4 (zinc finger)"/>
    <property type="match status" value="1"/>
</dbReference>
<dbReference type="SUPFAM" id="SSF57850">
    <property type="entry name" value="RING/U-box"/>
    <property type="match status" value="1"/>
</dbReference>
<keyword evidence="1" id="KW-0479">Metal-binding</keyword>
<dbReference type="Proteomes" id="UP000054466">
    <property type="component" value="Unassembled WGS sequence"/>
</dbReference>
<evidence type="ECO:0000259" key="2">
    <source>
        <dbReference type="PROSITE" id="PS50089"/>
    </source>
</evidence>
<accession>A0A0D2CEW4</accession>
<reference evidence="3 4" key="1">
    <citation type="submission" date="2015-01" db="EMBL/GenBank/DDBJ databases">
        <title>The Genome Sequence of Cladophialophora immunda CBS83496.</title>
        <authorList>
            <consortium name="The Broad Institute Genomics Platform"/>
            <person name="Cuomo C."/>
            <person name="de Hoog S."/>
            <person name="Gorbushina A."/>
            <person name="Stielow B."/>
            <person name="Teixiera M."/>
            <person name="Abouelleil A."/>
            <person name="Chapman S.B."/>
            <person name="Priest M."/>
            <person name="Young S.K."/>
            <person name="Wortman J."/>
            <person name="Nusbaum C."/>
            <person name="Birren B."/>
        </authorList>
    </citation>
    <scope>NUCLEOTIDE SEQUENCE [LARGE SCALE GENOMIC DNA]</scope>
    <source>
        <strain evidence="3 4">CBS 83496</strain>
    </source>
</reference>
<feature type="non-terminal residue" evidence="3">
    <location>
        <position position="1"/>
    </location>
</feature>
<dbReference type="PANTHER" id="PTHR22765:SF434">
    <property type="entry name" value="GB|AAD18119.1-RELATED"/>
    <property type="match status" value="1"/>
</dbReference>
<keyword evidence="1" id="KW-0863">Zinc-finger</keyword>
<sequence>RKSTPKEIFVFLVTMKFAIRGPFGINGCFFGGHLQPSQDADVDLRVEVSAESTVQSRSSFVFDESSVEYAQGFCRWLSYRCRCVKESWRATKFTFEILKESETARRVAKSLLDGTTFRPETPLYYPDELGVKLNQQGTSSPSPDILQFVRSLKRWGIKEYRKNNMGKSKDLLLSCLQALSECDELLEQWDSDHDIRTAEWRRLSYDACSALTQIHLVQKTEGTVKEWIPFEAMMLWLFSEDIIVQSKVRFLRLCALSFRDDDNQAFFFLLLARCLDPTDQQTLDMLRKRHPTSWAYHLATQYLESFQKKRTTIDRVLQTLENVDTQDLEPKFDEECPICLCKIKPVGNRPRQIRQVKKSSCNHYFHEICIRTHVSYRTTCPVCRREWGHD</sequence>
<dbReference type="InterPro" id="IPR001841">
    <property type="entry name" value="Znf_RING"/>
</dbReference>
<dbReference type="PROSITE" id="PS50089">
    <property type="entry name" value="ZF_RING_2"/>
    <property type="match status" value="1"/>
</dbReference>
<gene>
    <name evidence="3" type="ORF">PV07_12541</name>
</gene>
<keyword evidence="1" id="KW-0862">Zinc</keyword>
<dbReference type="InterPro" id="IPR013083">
    <property type="entry name" value="Znf_RING/FYVE/PHD"/>
</dbReference>
<evidence type="ECO:0000313" key="4">
    <source>
        <dbReference type="Proteomes" id="UP000054466"/>
    </source>
</evidence>
<dbReference type="Pfam" id="PF13639">
    <property type="entry name" value="zf-RING_2"/>
    <property type="match status" value="1"/>
</dbReference>
<dbReference type="GO" id="GO:0061630">
    <property type="term" value="F:ubiquitin protein ligase activity"/>
    <property type="evidence" value="ECO:0007669"/>
    <property type="project" value="TreeGrafter"/>
</dbReference>
<dbReference type="PANTHER" id="PTHR22765">
    <property type="entry name" value="RING FINGER AND PROTEASE ASSOCIATED DOMAIN-CONTAINING"/>
    <property type="match status" value="1"/>
</dbReference>
<dbReference type="GO" id="GO:0008270">
    <property type="term" value="F:zinc ion binding"/>
    <property type="evidence" value="ECO:0007669"/>
    <property type="project" value="UniProtKB-KW"/>
</dbReference>
<feature type="domain" description="RING-type" evidence="2">
    <location>
        <begin position="336"/>
        <end position="384"/>
    </location>
</feature>